<dbReference type="Pfam" id="PF01202">
    <property type="entry name" value="SKI"/>
    <property type="match status" value="1"/>
</dbReference>
<comment type="function">
    <text evidence="7">Catalyzes the specific phosphorylation of the 3-hydroxyl group of shikimic acid using ATP as a cosubstrate.</text>
</comment>
<dbReference type="EMBL" id="CP035544">
    <property type="protein sequence ID" value="QBA63676.1"/>
    <property type="molecule type" value="Genomic_DNA"/>
</dbReference>
<dbReference type="GO" id="GO:0009423">
    <property type="term" value="P:chorismate biosynthetic process"/>
    <property type="evidence" value="ECO:0007669"/>
    <property type="project" value="UniProtKB-UniRule"/>
</dbReference>
<dbReference type="CDD" id="cd00464">
    <property type="entry name" value="SK"/>
    <property type="match status" value="1"/>
</dbReference>
<gene>
    <name evidence="7" type="primary">aroK</name>
    <name evidence="8" type="ORF">EQY75_03410</name>
</gene>
<comment type="pathway">
    <text evidence="7">Metabolic intermediate biosynthesis; chorismate biosynthesis; chorismate from D-erythrose 4-phosphate and phosphoenolpyruvate: step 5/7.</text>
</comment>
<dbReference type="GO" id="GO:0000287">
    <property type="term" value="F:magnesium ion binding"/>
    <property type="evidence" value="ECO:0007669"/>
    <property type="project" value="UniProtKB-UniRule"/>
</dbReference>
<feature type="binding site" evidence="7">
    <location>
        <position position="32"/>
    </location>
    <ligand>
        <name>substrate</name>
    </ligand>
</feature>
<feature type="binding site" evidence="7">
    <location>
        <position position="79"/>
    </location>
    <ligand>
        <name>substrate</name>
    </ligand>
</feature>
<comment type="subunit">
    <text evidence="7">Monomer.</text>
</comment>
<protein>
    <recommendedName>
        <fullName evidence="7">Shikimate kinase</fullName>
        <shortName evidence="7">SK</shortName>
        <ecNumber evidence="7">2.7.1.71</ecNumber>
    </recommendedName>
</protein>
<dbReference type="GO" id="GO:0008652">
    <property type="term" value="P:amino acid biosynthetic process"/>
    <property type="evidence" value="ECO:0007669"/>
    <property type="project" value="UniProtKB-KW"/>
</dbReference>
<evidence type="ECO:0000256" key="5">
    <source>
        <dbReference type="ARBA" id="ARBA00022840"/>
    </source>
</evidence>
<name>A0A411E7J6_9FLAO</name>
<evidence type="ECO:0000256" key="1">
    <source>
        <dbReference type="ARBA" id="ARBA00022605"/>
    </source>
</evidence>
<dbReference type="GO" id="GO:0005829">
    <property type="term" value="C:cytosol"/>
    <property type="evidence" value="ECO:0007669"/>
    <property type="project" value="TreeGrafter"/>
</dbReference>
<keyword evidence="4 7" id="KW-0418">Kinase</keyword>
<dbReference type="InterPro" id="IPR027417">
    <property type="entry name" value="P-loop_NTPase"/>
</dbReference>
<accession>A0A411E7J6</accession>
<keyword evidence="9" id="KW-1185">Reference proteome</keyword>
<sequence>MLIALLGYMGSGKSVVGKALAKSLNHPFLDLDSYMEEEMNSTIPEIFEQRGELFFRKKEHEFLRKVLDSNENMVLSTGGGTPCYSGNMELLLQATSNVFYLQLSVDGLTKRLSGEMGHRPLISHLPKEELADYIGKHIFERQVFYNRATHTIKCDGKTVAEIVKMISAQLV</sequence>
<dbReference type="GO" id="GO:0005524">
    <property type="term" value="F:ATP binding"/>
    <property type="evidence" value="ECO:0007669"/>
    <property type="project" value="UniProtKB-UniRule"/>
</dbReference>
<keyword evidence="1 7" id="KW-0028">Amino-acid biosynthesis</keyword>
<comment type="subcellular location">
    <subcellularLocation>
        <location evidence="7">Cytoplasm</location>
    </subcellularLocation>
</comment>
<dbReference type="KEGG" id="mur:EQY75_03410"/>
<keyword evidence="2 7" id="KW-0808">Transferase</keyword>
<feature type="binding site" evidence="7">
    <location>
        <begin position="10"/>
        <end position="15"/>
    </location>
    <ligand>
        <name>ATP</name>
        <dbReference type="ChEBI" id="CHEBI:30616"/>
    </ligand>
</feature>
<dbReference type="Gene3D" id="3.40.50.300">
    <property type="entry name" value="P-loop containing nucleotide triphosphate hydrolases"/>
    <property type="match status" value="1"/>
</dbReference>
<reference evidence="8 9" key="1">
    <citation type="submission" date="2019-01" db="EMBL/GenBank/DDBJ databases">
        <title>Muriicola soli sp. nov., isolated from soil.</title>
        <authorList>
            <person name="Kang H.J."/>
            <person name="Kim S.B."/>
        </authorList>
    </citation>
    <scope>NUCLEOTIDE SEQUENCE [LARGE SCALE GENOMIC DNA]</scope>
    <source>
        <strain evidence="8 9">MMS17-SY002</strain>
    </source>
</reference>
<dbReference type="EC" id="2.7.1.71" evidence="7"/>
<comment type="cofactor">
    <cofactor evidence="7">
        <name>Mg(2+)</name>
        <dbReference type="ChEBI" id="CHEBI:18420"/>
    </cofactor>
    <text evidence="7">Binds 1 Mg(2+) ion per subunit.</text>
</comment>
<proteinExistence type="inferred from homology"/>
<keyword evidence="3 7" id="KW-0547">Nucleotide-binding</keyword>
<keyword evidence="7" id="KW-0460">Magnesium</keyword>
<evidence type="ECO:0000256" key="3">
    <source>
        <dbReference type="ARBA" id="ARBA00022741"/>
    </source>
</evidence>
<organism evidence="8 9">
    <name type="scientific">Muriicola soli</name>
    <dbReference type="NCBI Taxonomy" id="2507538"/>
    <lineage>
        <taxon>Bacteria</taxon>
        <taxon>Pseudomonadati</taxon>
        <taxon>Bacteroidota</taxon>
        <taxon>Flavobacteriia</taxon>
        <taxon>Flavobacteriales</taxon>
        <taxon>Flavobacteriaceae</taxon>
        <taxon>Muriicola</taxon>
    </lineage>
</organism>
<dbReference type="Proteomes" id="UP000290889">
    <property type="component" value="Chromosome"/>
</dbReference>
<dbReference type="UniPathway" id="UPA00053">
    <property type="reaction ID" value="UER00088"/>
</dbReference>
<dbReference type="GO" id="GO:0009073">
    <property type="term" value="P:aromatic amino acid family biosynthetic process"/>
    <property type="evidence" value="ECO:0007669"/>
    <property type="project" value="UniProtKB-KW"/>
</dbReference>
<evidence type="ECO:0000313" key="8">
    <source>
        <dbReference type="EMBL" id="QBA63676.1"/>
    </source>
</evidence>
<evidence type="ECO:0000256" key="6">
    <source>
        <dbReference type="ARBA" id="ARBA00023141"/>
    </source>
</evidence>
<feature type="binding site" evidence="7">
    <location>
        <position position="56"/>
    </location>
    <ligand>
        <name>substrate</name>
    </ligand>
</feature>
<evidence type="ECO:0000256" key="7">
    <source>
        <dbReference type="HAMAP-Rule" id="MF_00109"/>
    </source>
</evidence>
<dbReference type="GO" id="GO:0004765">
    <property type="term" value="F:shikimate kinase activity"/>
    <property type="evidence" value="ECO:0007669"/>
    <property type="project" value="UniProtKB-UniRule"/>
</dbReference>
<dbReference type="AlphaFoldDB" id="A0A411E7J6"/>
<keyword evidence="7" id="KW-0963">Cytoplasm</keyword>
<keyword evidence="5 7" id="KW-0067">ATP-binding</keyword>
<dbReference type="InterPro" id="IPR000623">
    <property type="entry name" value="Shikimate_kinase/TSH1"/>
</dbReference>
<dbReference type="InterPro" id="IPR031322">
    <property type="entry name" value="Shikimate/glucono_kinase"/>
</dbReference>
<feature type="binding site" evidence="7">
    <location>
        <position position="141"/>
    </location>
    <ligand>
        <name>substrate</name>
    </ligand>
</feature>
<feature type="binding site" evidence="7">
    <location>
        <position position="14"/>
    </location>
    <ligand>
        <name>Mg(2+)</name>
        <dbReference type="ChEBI" id="CHEBI:18420"/>
    </ligand>
</feature>
<keyword evidence="7" id="KW-0479">Metal-binding</keyword>
<dbReference type="OrthoDB" id="9800332at2"/>
<dbReference type="RefSeq" id="WP_129602894.1">
    <property type="nucleotide sequence ID" value="NZ_CP035544.1"/>
</dbReference>
<dbReference type="PRINTS" id="PR01100">
    <property type="entry name" value="SHIKIMTKNASE"/>
</dbReference>
<dbReference type="PANTHER" id="PTHR21087">
    <property type="entry name" value="SHIKIMATE KINASE"/>
    <property type="match status" value="1"/>
</dbReference>
<evidence type="ECO:0000313" key="9">
    <source>
        <dbReference type="Proteomes" id="UP000290889"/>
    </source>
</evidence>
<comment type="catalytic activity">
    <reaction evidence="7">
        <text>shikimate + ATP = 3-phosphoshikimate + ADP + H(+)</text>
        <dbReference type="Rhea" id="RHEA:13121"/>
        <dbReference type="ChEBI" id="CHEBI:15378"/>
        <dbReference type="ChEBI" id="CHEBI:30616"/>
        <dbReference type="ChEBI" id="CHEBI:36208"/>
        <dbReference type="ChEBI" id="CHEBI:145989"/>
        <dbReference type="ChEBI" id="CHEBI:456216"/>
        <dbReference type="EC" id="2.7.1.71"/>
    </reaction>
</comment>
<evidence type="ECO:0000256" key="4">
    <source>
        <dbReference type="ARBA" id="ARBA00022777"/>
    </source>
</evidence>
<evidence type="ECO:0000256" key="2">
    <source>
        <dbReference type="ARBA" id="ARBA00022679"/>
    </source>
</evidence>
<feature type="binding site" evidence="7">
    <location>
        <position position="119"/>
    </location>
    <ligand>
        <name>ATP</name>
        <dbReference type="ChEBI" id="CHEBI:30616"/>
    </ligand>
</feature>
<dbReference type="PANTHER" id="PTHR21087:SF16">
    <property type="entry name" value="SHIKIMATE KINASE 1, CHLOROPLASTIC"/>
    <property type="match status" value="1"/>
</dbReference>
<dbReference type="HAMAP" id="MF_00109">
    <property type="entry name" value="Shikimate_kinase"/>
    <property type="match status" value="1"/>
</dbReference>
<dbReference type="SUPFAM" id="SSF52540">
    <property type="entry name" value="P-loop containing nucleoside triphosphate hydrolases"/>
    <property type="match status" value="1"/>
</dbReference>
<comment type="similarity">
    <text evidence="7">Belongs to the shikimate kinase family.</text>
</comment>
<keyword evidence="6 7" id="KW-0057">Aromatic amino acid biosynthesis</keyword>
<comment type="caution">
    <text evidence="7">Lacks conserved residue(s) required for the propagation of feature annotation.</text>
</comment>